<proteinExistence type="predicted"/>
<dbReference type="AlphaFoldDB" id="A0A644X426"/>
<sequence length="334" mass="38784">MKQLCLLFAILLLGISAIAQKIHSPAELLKIMENSEISYEISSMETPVKCPDYSSNLNYNESYRAVTDSGIYTYKYSISDEAAEFFKKAEGFFQKIMIDSAQKYYKKTLEVDSSLYFVMTYLGQTFEHQNDSKNAIYWYKKAIEKNYIDYMAHWFLADAYKATGQLDKAVDEITIARILNRNNPRIKSAFDNIYKAAKRKTEDWYFNPQIELEKTGEKKVKVSFDSKWTGYAIAKAIWEFEPGYSLSMGVEEGVYSTIEDKECLISQIIGMENAKVKYKKDPQLRIMKTAAENKFLTEYILFEIVLPENPQVAFQLTEEIIESMKNYILEIRNP</sequence>
<name>A0A644X426_9ZZZZ</name>
<comment type="caution">
    <text evidence="1">The sequence shown here is derived from an EMBL/GenBank/DDBJ whole genome shotgun (WGS) entry which is preliminary data.</text>
</comment>
<reference evidence="1" key="1">
    <citation type="submission" date="2019-08" db="EMBL/GenBank/DDBJ databases">
        <authorList>
            <person name="Kucharzyk K."/>
            <person name="Murdoch R.W."/>
            <person name="Higgins S."/>
            <person name="Loffler F."/>
        </authorList>
    </citation>
    <scope>NUCLEOTIDE SEQUENCE</scope>
</reference>
<dbReference type="InterPro" id="IPR011990">
    <property type="entry name" value="TPR-like_helical_dom_sf"/>
</dbReference>
<gene>
    <name evidence="1" type="ORF">SDC9_57259</name>
</gene>
<evidence type="ECO:0000313" key="1">
    <source>
        <dbReference type="EMBL" id="MPM10922.1"/>
    </source>
</evidence>
<protein>
    <recommendedName>
        <fullName evidence="2">Tetratricopeptide repeat protein</fullName>
    </recommendedName>
</protein>
<dbReference type="EMBL" id="VSSQ01001758">
    <property type="protein sequence ID" value="MPM10922.1"/>
    <property type="molecule type" value="Genomic_DNA"/>
</dbReference>
<dbReference type="InterPro" id="IPR019734">
    <property type="entry name" value="TPR_rpt"/>
</dbReference>
<dbReference type="SMART" id="SM00028">
    <property type="entry name" value="TPR"/>
    <property type="match status" value="3"/>
</dbReference>
<evidence type="ECO:0008006" key="2">
    <source>
        <dbReference type="Google" id="ProtNLM"/>
    </source>
</evidence>
<dbReference type="Gene3D" id="1.25.40.10">
    <property type="entry name" value="Tetratricopeptide repeat domain"/>
    <property type="match status" value="1"/>
</dbReference>
<organism evidence="1">
    <name type="scientific">bioreactor metagenome</name>
    <dbReference type="NCBI Taxonomy" id="1076179"/>
    <lineage>
        <taxon>unclassified sequences</taxon>
        <taxon>metagenomes</taxon>
        <taxon>ecological metagenomes</taxon>
    </lineage>
</organism>
<dbReference type="SUPFAM" id="SSF48452">
    <property type="entry name" value="TPR-like"/>
    <property type="match status" value="1"/>
</dbReference>
<accession>A0A644X426</accession>